<keyword evidence="3" id="KW-1185">Reference proteome</keyword>
<sequence length="377" mass="42202">MPTMRSSALLSSLQPEITEMNPRKFPADLYEASLAQAHPHHFTTPMNGYHPDEHSDSSSVHSAELPTVADAQPPTAGDGEAPTVEDGQTGDWGSSTRSWGDYEAPVDDSWAWGIPPPSVMQRVKEAPLSDVGRIALGLELGDRIRQLLAECFADPVSILDMLTNLPIILAGDAVDNFISWRSLRSTERWALTRAPHLRFFCAEDLFVQIRALLVAQGWHLAEDSHFYSASTLLDDFGWQFMRRPNCSASQKYEHGEGPTRLVVQLADVREIRSTFPMLLFSQCCSRRVVTVFYQEDGWTERPDAGILTDAGIHFFARRLGMPRFSSVRFTAFFHEPRTEPWFGSAKIPEPEPEPWFSSQGFSSGSNLVRTSSEPIIF</sequence>
<evidence type="ECO:0000256" key="1">
    <source>
        <dbReference type="SAM" id="MobiDB-lite"/>
    </source>
</evidence>
<protein>
    <submittedName>
        <fullName evidence="2">Uncharacterized protein</fullName>
    </submittedName>
</protein>
<dbReference type="EMBL" id="KV419399">
    <property type="protein sequence ID" value="KZS96526.1"/>
    <property type="molecule type" value="Genomic_DNA"/>
</dbReference>
<name>A0A164Y2R0_9AGAM</name>
<evidence type="ECO:0000313" key="3">
    <source>
        <dbReference type="Proteomes" id="UP000076722"/>
    </source>
</evidence>
<reference evidence="2 3" key="1">
    <citation type="journal article" date="2016" name="Mol. Biol. Evol.">
        <title>Comparative Genomics of Early-Diverging Mushroom-Forming Fungi Provides Insights into the Origins of Lignocellulose Decay Capabilities.</title>
        <authorList>
            <person name="Nagy L.G."/>
            <person name="Riley R."/>
            <person name="Tritt A."/>
            <person name="Adam C."/>
            <person name="Daum C."/>
            <person name="Floudas D."/>
            <person name="Sun H."/>
            <person name="Yadav J.S."/>
            <person name="Pangilinan J."/>
            <person name="Larsson K.H."/>
            <person name="Matsuura K."/>
            <person name="Barry K."/>
            <person name="Labutti K."/>
            <person name="Kuo R."/>
            <person name="Ohm R.A."/>
            <person name="Bhattacharya S.S."/>
            <person name="Shirouzu T."/>
            <person name="Yoshinaga Y."/>
            <person name="Martin F.M."/>
            <person name="Grigoriev I.V."/>
            <person name="Hibbett D.S."/>
        </authorList>
    </citation>
    <scope>NUCLEOTIDE SEQUENCE [LARGE SCALE GENOMIC DNA]</scope>
    <source>
        <strain evidence="2 3">HHB9708</strain>
    </source>
</reference>
<feature type="region of interest" description="Disordered" evidence="1">
    <location>
        <begin position="40"/>
        <end position="95"/>
    </location>
</feature>
<gene>
    <name evidence="2" type="ORF">SISNIDRAFT_483081</name>
</gene>
<dbReference type="Proteomes" id="UP000076722">
    <property type="component" value="Unassembled WGS sequence"/>
</dbReference>
<dbReference type="AlphaFoldDB" id="A0A164Y2R0"/>
<organism evidence="2 3">
    <name type="scientific">Sistotremastrum niveocremeum HHB9708</name>
    <dbReference type="NCBI Taxonomy" id="1314777"/>
    <lineage>
        <taxon>Eukaryota</taxon>
        <taxon>Fungi</taxon>
        <taxon>Dikarya</taxon>
        <taxon>Basidiomycota</taxon>
        <taxon>Agaricomycotina</taxon>
        <taxon>Agaricomycetes</taxon>
        <taxon>Sistotremastrales</taxon>
        <taxon>Sistotremastraceae</taxon>
        <taxon>Sertulicium</taxon>
        <taxon>Sertulicium niveocremeum</taxon>
    </lineage>
</organism>
<accession>A0A164Y2R0</accession>
<proteinExistence type="predicted"/>
<evidence type="ECO:0000313" key="2">
    <source>
        <dbReference type="EMBL" id="KZS96526.1"/>
    </source>
</evidence>